<dbReference type="EMBL" id="BK016039">
    <property type="protein sequence ID" value="DAF90890.1"/>
    <property type="molecule type" value="Genomic_DNA"/>
</dbReference>
<accession>A0A8S5U906</accession>
<sequence length="238" mass="27577">MAQHKYSQWYPYLNTQESYNNLSQLPELPRMLCDYLLDAPNGDYTPVDDNEYARCRFWKYLFYDEAKPLTKKLPTIKEKMSILFDPNKPETPPTKKGYRLYPQIWVKQSQTEAQTRVYVYKGRTVPNDDFKSAIAIHFVIFSHYTYELNTKATEYDRLIGIEQAIIEAFNGVNMTGVGTFFYSKRKHPDCGSRPIYDKDINVGIEVVLGLELATTYVNDLGKANNMPLLSSTMTTRLA</sequence>
<protein>
    <submittedName>
        <fullName evidence="1">Uncharacterized protein</fullName>
    </submittedName>
</protein>
<organism evidence="1">
    <name type="scientific">Siphoviridae sp. ctnMR5</name>
    <dbReference type="NCBI Taxonomy" id="2825658"/>
    <lineage>
        <taxon>Viruses</taxon>
        <taxon>Duplodnaviria</taxon>
        <taxon>Heunggongvirae</taxon>
        <taxon>Uroviricota</taxon>
        <taxon>Caudoviricetes</taxon>
    </lineage>
</organism>
<evidence type="ECO:0000313" key="1">
    <source>
        <dbReference type="EMBL" id="DAF90890.1"/>
    </source>
</evidence>
<proteinExistence type="predicted"/>
<reference evidence="1" key="1">
    <citation type="journal article" date="2021" name="Proc. Natl. Acad. Sci. U.S.A.">
        <title>A Catalog of Tens of Thousands of Viruses from Human Metagenomes Reveals Hidden Associations with Chronic Diseases.</title>
        <authorList>
            <person name="Tisza M.J."/>
            <person name="Buck C.B."/>
        </authorList>
    </citation>
    <scope>NUCLEOTIDE SEQUENCE</scope>
    <source>
        <strain evidence="1">CtnMR5</strain>
    </source>
</reference>
<name>A0A8S5U906_9CAUD</name>